<sequence>MNESFTKEYKYNNKSYLKLHNHNYFQCNRPSKRFRVIVFDLDETLGSFQDFHILWTALQDFQKTHHPFPFNDILDLYPEFIRTNIYPILNYVYQRKKEHKCKGIYLYTKNKNSVVWIQLICRYFQYKINSLNDFFDKIVYAFKVDNHELEINQYGCKKNRSDFIQCVMLPSTTEICFIDNTYFSEMKHAFVYYIQPSSYYHTLSSSEIINRLIHSKIIQNWGQNQRKELHDFLQFHFLHNSSTLPAVNTQDKKIWDEKVARKIMYHIKEFFYVQKMASMTRKKKLLRSRFTRKSY</sequence>
<dbReference type="AlphaFoldDB" id="A0A6C0AT63"/>
<evidence type="ECO:0000313" key="1">
    <source>
        <dbReference type="EMBL" id="QHS83117.1"/>
    </source>
</evidence>
<accession>A0A6C0AT63</accession>
<organism evidence="1">
    <name type="scientific">viral metagenome</name>
    <dbReference type="NCBI Taxonomy" id="1070528"/>
    <lineage>
        <taxon>unclassified sequences</taxon>
        <taxon>metagenomes</taxon>
        <taxon>organismal metagenomes</taxon>
    </lineage>
</organism>
<protein>
    <submittedName>
        <fullName evidence="1">Uncharacterized protein</fullName>
    </submittedName>
</protein>
<reference evidence="1" key="1">
    <citation type="journal article" date="2020" name="Nature">
        <title>Giant virus diversity and host interactions through global metagenomics.</title>
        <authorList>
            <person name="Schulz F."/>
            <person name="Roux S."/>
            <person name="Paez-Espino D."/>
            <person name="Jungbluth S."/>
            <person name="Walsh D.A."/>
            <person name="Denef V.J."/>
            <person name="McMahon K.D."/>
            <person name="Konstantinidis K.T."/>
            <person name="Eloe-Fadrosh E.A."/>
            <person name="Kyrpides N.C."/>
            <person name="Woyke T."/>
        </authorList>
    </citation>
    <scope>NUCLEOTIDE SEQUENCE</scope>
    <source>
        <strain evidence="1">GVMAG-S-ERX555943-30</strain>
    </source>
</reference>
<dbReference type="EMBL" id="MN738749">
    <property type="protein sequence ID" value="QHS83117.1"/>
    <property type="molecule type" value="Genomic_DNA"/>
</dbReference>
<proteinExistence type="predicted"/>
<name>A0A6C0AT63_9ZZZZ</name>